<dbReference type="PANTHER" id="PTHR37809:SF1">
    <property type="entry name" value="RIBOSOMAL PROTEIN S12 METHYLTHIOTRANSFERASE ACCESSORY FACTOR YCAO"/>
    <property type="match status" value="1"/>
</dbReference>
<dbReference type="Gene3D" id="3.30.40.250">
    <property type="match status" value="1"/>
</dbReference>
<dbReference type="InterPro" id="IPR003776">
    <property type="entry name" value="YcaO-like_dom"/>
</dbReference>
<feature type="region of interest" description="Disordered" evidence="1">
    <location>
        <begin position="106"/>
        <end position="126"/>
    </location>
</feature>
<dbReference type="Pfam" id="PF02624">
    <property type="entry name" value="YcaO"/>
    <property type="match status" value="1"/>
</dbReference>
<evidence type="ECO:0000259" key="2">
    <source>
        <dbReference type="PROSITE" id="PS51664"/>
    </source>
</evidence>
<dbReference type="EMBL" id="JAZGQK010000003">
    <property type="protein sequence ID" value="MEE6257636.1"/>
    <property type="molecule type" value="Genomic_DNA"/>
</dbReference>
<dbReference type="RefSeq" id="WP_331212756.1">
    <property type="nucleotide sequence ID" value="NZ_JAZGQK010000003.1"/>
</dbReference>
<name>A0ABU7RMA6_9ACTN</name>
<dbReference type="NCBIfam" id="TIGR03882">
    <property type="entry name" value="cyclo_dehyd_2"/>
    <property type="match status" value="1"/>
</dbReference>
<dbReference type="Gene3D" id="3.30.160.660">
    <property type="match status" value="1"/>
</dbReference>
<protein>
    <submittedName>
        <fullName evidence="3">TOMM leader peptide-binding protein</fullName>
    </submittedName>
</protein>
<reference evidence="3 4" key="1">
    <citation type="submission" date="2024-01" db="EMBL/GenBank/DDBJ databases">
        <title>Genome insights into Plantactinospora sonchi sp. nov.</title>
        <authorList>
            <person name="Wang L."/>
        </authorList>
    </citation>
    <scope>NUCLEOTIDE SEQUENCE [LARGE SCALE GENOMIC DNA]</scope>
    <source>
        <strain evidence="3 4">NEAU-QY2</strain>
    </source>
</reference>
<comment type="caution">
    <text evidence="3">The sequence shown here is derived from an EMBL/GenBank/DDBJ whole genome shotgun (WGS) entry which is preliminary data.</text>
</comment>
<dbReference type="InterPro" id="IPR022291">
    <property type="entry name" value="Bacteriocin_synth_cyclodeHase"/>
</dbReference>
<dbReference type="PANTHER" id="PTHR37809">
    <property type="entry name" value="RIBOSOMAL PROTEIN S12 METHYLTHIOTRANSFERASE ACCESSORY FACTOR YCAO"/>
    <property type="match status" value="1"/>
</dbReference>
<evidence type="ECO:0000313" key="4">
    <source>
        <dbReference type="Proteomes" id="UP001332243"/>
    </source>
</evidence>
<dbReference type="PROSITE" id="PS51664">
    <property type="entry name" value="YCAO"/>
    <property type="match status" value="1"/>
</dbReference>
<organism evidence="3 4">
    <name type="scientific">Plantactinospora sonchi</name>
    <dbReference type="NCBI Taxonomy" id="1544735"/>
    <lineage>
        <taxon>Bacteria</taxon>
        <taxon>Bacillati</taxon>
        <taxon>Actinomycetota</taxon>
        <taxon>Actinomycetes</taxon>
        <taxon>Micromonosporales</taxon>
        <taxon>Micromonosporaceae</taxon>
        <taxon>Plantactinospora</taxon>
    </lineage>
</organism>
<evidence type="ECO:0000313" key="3">
    <source>
        <dbReference type="EMBL" id="MEE6257636.1"/>
    </source>
</evidence>
<gene>
    <name evidence="3" type="ORF">V1633_03915</name>
</gene>
<evidence type="ECO:0000256" key="1">
    <source>
        <dbReference type="SAM" id="MobiDB-lite"/>
    </source>
</evidence>
<dbReference type="Gene3D" id="3.40.50.720">
    <property type="entry name" value="NAD(P)-binding Rossmann-like Domain"/>
    <property type="match status" value="1"/>
</dbReference>
<feature type="domain" description="YcaO" evidence="2">
    <location>
        <begin position="271"/>
        <end position="686"/>
    </location>
</feature>
<keyword evidence="4" id="KW-1185">Reference proteome</keyword>
<accession>A0ABU7RMA6</accession>
<sequence>MPDPGRGRIVLVGHGRLAYAVGEALAATGTVRVRTPDELTGQAGTGWGGLVSVTDHDDEAVRPLLRAQAALRRLPWLPVRVESGGVLLGPAVRPGVAGCPTCAARRRADNRPDTPGRRALRDRYGGELNGRPNTLLTATLAAAVGALVGAETAALHRDPAQARTVGALLRMTVSTGAVRRHPVLADPWCPDCGRLPPDGPAAGRLRLDPAPKPNPGVYRVTSLAGRMESLTRRYVDTETGVVESVAAGARGDGIVAVARLRPGTGHTNQHGYGRTGDFRSARVTALAEALERLAGIAPRGRRTTVRAAYADVADQALDPRTLGLHEDDRYDEPGFGFVRFDPERVTAWVWGYSFGRDQPILVPESYAYYGPRPRHDPGFVFECSNGSALGGCLTEAILYGLLEVAERDAFLTAWYARLPLSEVDLDSARDRRIPLLAERLAHRTGYRAMAFDATLEQGVPAFWVMAVDHGWLDGPGRRRAETGADGTGTDLPPGSVRPALMCAAAAHPEPERALLSALTELGPGLDGLRDRYRPELAARLVADSERVREMDDHALLYGHPDAADRLRFLPVDEPGRAIGELAGRWSWPDRDQPPRTDLRVDLADLVTRYLTADLDVIVVDTTGPEHRVGGFAAVKVIVPGTAAMTFGHRHRRTRGLSRLLSAARRLGHRAADLTPEQLNPYPHPFP</sequence>
<proteinExistence type="predicted"/>
<feature type="compositionally biased region" description="Basic and acidic residues" evidence="1">
    <location>
        <begin position="106"/>
        <end position="125"/>
    </location>
</feature>
<dbReference type="Proteomes" id="UP001332243">
    <property type="component" value="Unassembled WGS sequence"/>
</dbReference>